<dbReference type="EMBL" id="JBIBDZ010000010">
    <property type="protein sequence ID" value="MFF5922502.1"/>
    <property type="molecule type" value="Genomic_DNA"/>
</dbReference>
<protein>
    <submittedName>
        <fullName evidence="1">Uncharacterized protein</fullName>
    </submittedName>
</protein>
<proteinExistence type="predicted"/>
<reference evidence="1 2" key="1">
    <citation type="submission" date="2024-10" db="EMBL/GenBank/DDBJ databases">
        <title>The Natural Products Discovery Center: Release of the First 8490 Sequenced Strains for Exploring Actinobacteria Biosynthetic Diversity.</title>
        <authorList>
            <person name="Kalkreuter E."/>
            <person name="Kautsar S.A."/>
            <person name="Yang D."/>
            <person name="Bader C.D."/>
            <person name="Teijaro C.N."/>
            <person name="Fluegel L."/>
            <person name="Davis C.M."/>
            <person name="Simpson J.R."/>
            <person name="Lauterbach L."/>
            <person name="Steele A.D."/>
            <person name="Gui C."/>
            <person name="Meng S."/>
            <person name="Li G."/>
            <person name="Viehrig K."/>
            <person name="Ye F."/>
            <person name="Su P."/>
            <person name="Kiefer A.F."/>
            <person name="Nichols A."/>
            <person name="Cepeda A.J."/>
            <person name="Yan W."/>
            <person name="Fan B."/>
            <person name="Jiang Y."/>
            <person name="Adhikari A."/>
            <person name="Zheng C.-J."/>
            <person name="Schuster L."/>
            <person name="Cowan T.M."/>
            <person name="Smanski M.J."/>
            <person name="Chevrette M.G."/>
            <person name="De Carvalho L.P.S."/>
            <person name="Shen B."/>
        </authorList>
    </citation>
    <scope>NUCLEOTIDE SEQUENCE [LARGE SCALE GENOMIC DNA]</scope>
    <source>
        <strain evidence="1 2">NPDC012605</strain>
    </source>
</reference>
<keyword evidence="2" id="KW-1185">Reference proteome</keyword>
<name>A0ABW6XYB1_9ACTN</name>
<evidence type="ECO:0000313" key="1">
    <source>
        <dbReference type="EMBL" id="MFF5922502.1"/>
    </source>
</evidence>
<dbReference type="Proteomes" id="UP001602370">
    <property type="component" value="Unassembled WGS sequence"/>
</dbReference>
<gene>
    <name evidence="1" type="ORF">ACFY8C_29830</name>
</gene>
<accession>A0ABW6XYB1</accession>
<organism evidence="1 2">
    <name type="scientific">Streptomyces flavochromogenes</name>
    <dbReference type="NCBI Taxonomy" id="68199"/>
    <lineage>
        <taxon>Bacteria</taxon>
        <taxon>Bacillati</taxon>
        <taxon>Actinomycetota</taxon>
        <taxon>Actinomycetes</taxon>
        <taxon>Kitasatosporales</taxon>
        <taxon>Streptomycetaceae</taxon>
        <taxon>Streptomyces</taxon>
    </lineage>
</organism>
<comment type="caution">
    <text evidence="1">The sequence shown here is derived from an EMBL/GenBank/DDBJ whole genome shotgun (WGS) entry which is preliminary data.</text>
</comment>
<dbReference type="RefSeq" id="WP_388309803.1">
    <property type="nucleotide sequence ID" value="NZ_JBIBDZ010000010.1"/>
</dbReference>
<evidence type="ECO:0000313" key="2">
    <source>
        <dbReference type="Proteomes" id="UP001602370"/>
    </source>
</evidence>
<sequence>MTDMPLWRRPTRSGWRIDVDDARTRADVIDAAGSVRASVPIEPVQHFTGWFAKRQNAVMGRAFEADGPSLPSRGPSAISLSPHDPAAFVSDGAADGRRREKTGRAAVHGRSYTFLHTDGRSADAIRDGARIASFVAHGFRPRDGHVSRDDHLPLDETDELVLTVFEKLLRPGRPGAVSDVLTDLS</sequence>